<keyword evidence="2" id="KW-0808">Transferase</keyword>
<gene>
    <name evidence="2" type="ORF">GQ651_08165</name>
</gene>
<dbReference type="Pfam" id="PF13302">
    <property type="entry name" value="Acetyltransf_3"/>
    <property type="match status" value="2"/>
</dbReference>
<comment type="caution">
    <text evidence="2">The sequence shown here is derived from an EMBL/GenBank/DDBJ whole genome shotgun (WGS) entry which is preliminary data.</text>
</comment>
<feature type="domain" description="N-acetyltransferase" evidence="1">
    <location>
        <begin position="181"/>
        <end position="337"/>
    </location>
</feature>
<name>A0A7C9MVQ1_9RHOB</name>
<keyword evidence="3" id="KW-1185">Reference proteome</keyword>
<sequence length="343" mass="38284">MSHAALPELRTPRLTLRPLEMTDADAIVEGVGNFDVSKWLAVVPYPYGRADARWFLNRVREERRKVWAICNAHGLIGVGGIEDELGYWLARPAWGKGYGFEAAHAIVAHWFSDPEAGTLLSHVFDGNDRSAAILTALGFRPVERVERDARALSQRVTALRVSLTRADWERRQDFTLYTPRLTIRPLTLDDAPAFKALTVREVARNLGRVKPDMTLDEARADMPRRIWRGYPGFTLAVEQGDRMIGWVGFGGLPLSVGYALAPDAWGQGLMTEALSAVMPELFMRFPVNRIVADHFEDNPTSGVVLRKLGFDVTGEDVSTSQARLEPCRVITYAVTRDSLKVPV</sequence>
<dbReference type="SUPFAM" id="SSF55729">
    <property type="entry name" value="Acyl-CoA N-acyltransferases (Nat)"/>
    <property type="match status" value="2"/>
</dbReference>
<dbReference type="PROSITE" id="PS51186">
    <property type="entry name" value="GNAT"/>
    <property type="match status" value="1"/>
</dbReference>
<proteinExistence type="predicted"/>
<accession>A0A7C9MVQ1</accession>
<dbReference type="Proteomes" id="UP000480350">
    <property type="component" value="Unassembled WGS sequence"/>
</dbReference>
<evidence type="ECO:0000313" key="2">
    <source>
        <dbReference type="EMBL" id="MXQ07820.1"/>
    </source>
</evidence>
<dbReference type="InterPro" id="IPR016181">
    <property type="entry name" value="Acyl_CoA_acyltransferase"/>
</dbReference>
<dbReference type="EMBL" id="WUPT01000001">
    <property type="protein sequence ID" value="MXQ07820.1"/>
    <property type="molecule type" value="Genomic_DNA"/>
</dbReference>
<dbReference type="GO" id="GO:0016747">
    <property type="term" value="F:acyltransferase activity, transferring groups other than amino-acyl groups"/>
    <property type="evidence" value="ECO:0007669"/>
    <property type="project" value="InterPro"/>
</dbReference>
<organism evidence="2 3">
    <name type="scientific">Kangsaoukella pontilimi</name>
    <dbReference type="NCBI Taxonomy" id="2691042"/>
    <lineage>
        <taxon>Bacteria</taxon>
        <taxon>Pseudomonadati</taxon>
        <taxon>Pseudomonadota</taxon>
        <taxon>Alphaproteobacteria</taxon>
        <taxon>Rhodobacterales</taxon>
        <taxon>Paracoccaceae</taxon>
        <taxon>Kangsaoukella</taxon>
    </lineage>
</organism>
<dbReference type="AlphaFoldDB" id="A0A7C9MVQ1"/>
<dbReference type="Gene3D" id="3.40.630.30">
    <property type="match status" value="2"/>
</dbReference>
<reference evidence="2 3" key="1">
    <citation type="submission" date="2019-12" db="EMBL/GenBank/DDBJ databases">
        <authorList>
            <person name="Lee S.D."/>
        </authorList>
    </citation>
    <scope>NUCLEOTIDE SEQUENCE [LARGE SCALE GENOMIC DNA]</scope>
    <source>
        <strain evidence="2 3">GH1-50</strain>
    </source>
</reference>
<evidence type="ECO:0000259" key="1">
    <source>
        <dbReference type="PROSITE" id="PS51186"/>
    </source>
</evidence>
<reference evidence="2 3" key="2">
    <citation type="submission" date="2020-03" db="EMBL/GenBank/DDBJ databases">
        <title>Kangsaoukella pontilimi gen. nov., sp. nov., a new member of the family Rhodobacteraceae isolated from a tidal mudflat.</title>
        <authorList>
            <person name="Kim I.S."/>
        </authorList>
    </citation>
    <scope>NUCLEOTIDE SEQUENCE [LARGE SCALE GENOMIC DNA]</scope>
    <source>
        <strain evidence="2 3">GH1-50</strain>
    </source>
</reference>
<evidence type="ECO:0000313" key="3">
    <source>
        <dbReference type="Proteomes" id="UP000480350"/>
    </source>
</evidence>
<dbReference type="InterPro" id="IPR051531">
    <property type="entry name" value="N-acetyltransferase"/>
</dbReference>
<protein>
    <submittedName>
        <fullName evidence="2">GNAT family N-acetyltransferase</fullName>
    </submittedName>
</protein>
<dbReference type="PANTHER" id="PTHR43792">
    <property type="entry name" value="GNAT FAMILY, PUTATIVE (AFU_ORTHOLOGUE AFUA_3G00765)-RELATED-RELATED"/>
    <property type="match status" value="1"/>
</dbReference>
<dbReference type="InterPro" id="IPR000182">
    <property type="entry name" value="GNAT_dom"/>
</dbReference>
<dbReference type="RefSeq" id="WP_160763675.1">
    <property type="nucleotide sequence ID" value="NZ_WUPT01000001.1"/>
</dbReference>